<dbReference type="Proteomes" id="UP000559182">
    <property type="component" value="Unassembled WGS sequence"/>
</dbReference>
<comment type="caution">
    <text evidence="1">The sequence shown here is derived from an EMBL/GenBank/DDBJ whole genome shotgun (WGS) entry which is preliminary data.</text>
</comment>
<reference evidence="1 2" key="1">
    <citation type="submission" date="2020-08" db="EMBL/GenBank/DDBJ databases">
        <title>Sequencing the genomes of 1000 actinobacteria strains.</title>
        <authorList>
            <person name="Klenk H.-P."/>
        </authorList>
    </citation>
    <scope>NUCLEOTIDE SEQUENCE [LARGE SCALE GENOMIC DNA]</scope>
    <source>
        <strain evidence="1 2">DSM 105369</strain>
    </source>
</reference>
<evidence type="ECO:0000313" key="1">
    <source>
        <dbReference type="EMBL" id="MBB2892092.1"/>
    </source>
</evidence>
<keyword evidence="2" id="KW-1185">Reference proteome</keyword>
<name>A0A839NBY3_9MICO</name>
<protein>
    <submittedName>
        <fullName evidence="1">Uncharacterized protein</fullName>
    </submittedName>
</protein>
<organism evidence="1 2">
    <name type="scientific">Flexivirga oryzae</name>
    <dbReference type="NCBI Taxonomy" id="1794944"/>
    <lineage>
        <taxon>Bacteria</taxon>
        <taxon>Bacillati</taxon>
        <taxon>Actinomycetota</taxon>
        <taxon>Actinomycetes</taxon>
        <taxon>Micrococcales</taxon>
        <taxon>Dermacoccaceae</taxon>
        <taxon>Flexivirga</taxon>
    </lineage>
</organism>
<evidence type="ECO:0000313" key="2">
    <source>
        <dbReference type="Proteomes" id="UP000559182"/>
    </source>
</evidence>
<sequence length="62" mass="6409">MTGADPYLVQLVEEVLNFESFLGSAPGKQPPGSLPLSKLQARVLPSLAPVIGRSDDSASDAA</sequence>
<dbReference type="AlphaFoldDB" id="A0A839NBY3"/>
<accession>A0A839NBY3</accession>
<dbReference type="EMBL" id="JACHVQ010000001">
    <property type="protein sequence ID" value="MBB2892092.1"/>
    <property type="molecule type" value="Genomic_DNA"/>
</dbReference>
<proteinExistence type="predicted"/>
<dbReference type="RefSeq" id="WP_183320253.1">
    <property type="nucleotide sequence ID" value="NZ_JACHVQ010000001.1"/>
</dbReference>
<gene>
    <name evidence="1" type="ORF">FHU39_002076</name>
</gene>